<dbReference type="InterPro" id="IPR011009">
    <property type="entry name" value="Kinase-like_dom_sf"/>
</dbReference>
<dbReference type="Proteomes" id="UP000703269">
    <property type="component" value="Unassembled WGS sequence"/>
</dbReference>
<feature type="domain" description="Protein kinase" evidence="1">
    <location>
        <begin position="579"/>
        <end position="845"/>
    </location>
</feature>
<dbReference type="GO" id="GO:0004674">
    <property type="term" value="F:protein serine/threonine kinase activity"/>
    <property type="evidence" value="ECO:0007669"/>
    <property type="project" value="TreeGrafter"/>
</dbReference>
<dbReference type="GO" id="GO:0005524">
    <property type="term" value="F:ATP binding"/>
    <property type="evidence" value="ECO:0007669"/>
    <property type="project" value="InterPro"/>
</dbReference>
<dbReference type="EMBL" id="BPQB01000068">
    <property type="protein sequence ID" value="GJE97165.1"/>
    <property type="molecule type" value="Genomic_DNA"/>
</dbReference>
<evidence type="ECO:0000259" key="1">
    <source>
        <dbReference type="PROSITE" id="PS50011"/>
    </source>
</evidence>
<reference evidence="2 3" key="1">
    <citation type="submission" date="2021-08" db="EMBL/GenBank/DDBJ databases">
        <title>Draft Genome Sequence of Phanerochaete sordida strain YK-624.</title>
        <authorList>
            <person name="Mori T."/>
            <person name="Dohra H."/>
            <person name="Suzuki T."/>
            <person name="Kawagishi H."/>
            <person name="Hirai H."/>
        </authorList>
    </citation>
    <scope>NUCLEOTIDE SEQUENCE [LARGE SCALE GENOMIC DNA]</scope>
    <source>
        <strain evidence="2 3">YK-624</strain>
    </source>
</reference>
<accession>A0A9P3LJ99</accession>
<dbReference type="AlphaFoldDB" id="A0A9P3LJ99"/>
<dbReference type="SUPFAM" id="SSF56112">
    <property type="entry name" value="Protein kinase-like (PK-like)"/>
    <property type="match status" value="1"/>
</dbReference>
<keyword evidence="2" id="KW-0808">Transferase</keyword>
<dbReference type="OrthoDB" id="346907at2759"/>
<sequence length="845" mass="94899">MPGVKRLSPDEVYATSLASLGFGYPLWHPEPHVSGEPQIGDVGLLVQGQFIRLFHLDTTAADKQVTCHYRPFTDIEAGCWAAQWPLIDQIGTALLPAHYCNHGKKHLSSSTGSDRLSWTLGSNYPVDCTCQCHNQGTALTLRNEATAQMLHPSRWIKDYVIHRSPQWHVYATQVLGFEVRPDEIMVVTGWYKTTRDWSVTAFDGATTATLDTTGVDVVGVQSGDSLTRNAASSAHHRQGFTYLQVPDSSRRPHGDSKYVRKDQCIFVQGIKVQYRLVLFRGFPFITSNVRRVHGWPCGEDEATAEDTGDQSMRQRNGISDLSAPSISLFINATKESHELPEGSPTLVTSWFCPQCASFTFWHDDTARLHFRARHTFKQFPSCEEAIERLMVACRTYSPYVVQVGVYQHVTQILAERAYALKREEDNVAAKSYEALESVLSMDTRLVEMCTAERVLHTSRARKTIMQIAVELHVRRVDGEILTELEHDESIIMRSLQKLSEGEKSKILGLQGDDAKDVLDLFDSILRPQLATTAGIPFVQVVPSGDVSHDDASSLQRLFVRLCESSLQLPHRLWLSNVQRKSSHPEARGAYGEIYQGEYSGSLVALKALHVFAQMTDNVKHTKAFYREIALIRGLEHNHVCPIIGVDQELLPNSVCIVLPWMDYGNVVNYRSRVPWSCDDAVRLINQVSYGLAYLHSNKVVYGDLHVGNILVNASKDAVLVDFGLANFSDSGMSCSSATAGATRYMAPEILDHTRFNLEHTQHTPASDVYSLGQVSWRIYTEKDPFYTYKRSDAAGIAIRDGKIQDRASSERPIPDFLWETMLACWEYEPSKRVITAAEVRDRLRV</sequence>
<dbReference type="Pfam" id="PF00069">
    <property type="entry name" value="Pkinase"/>
    <property type="match status" value="1"/>
</dbReference>
<name>A0A9P3LJ99_9APHY</name>
<evidence type="ECO:0000313" key="3">
    <source>
        <dbReference type="Proteomes" id="UP000703269"/>
    </source>
</evidence>
<dbReference type="InterPro" id="IPR051681">
    <property type="entry name" value="Ser/Thr_Kinases-Pseudokinases"/>
</dbReference>
<dbReference type="InterPro" id="IPR000719">
    <property type="entry name" value="Prot_kinase_dom"/>
</dbReference>
<protein>
    <submittedName>
        <fullName evidence="2">Kinase-like protein</fullName>
    </submittedName>
</protein>
<comment type="caution">
    <text evidence="2">The sequence shown here is derived from an EMBL/GenBank/DDBJ whole genome shotgun (WGS) entry which is preliminary data.</text>
</comment>
<organism evidence="2 3">
    <name type="scientific">Phanerochaete sordida</name>
    <dbReference type="NCBI Taxonomy" id="48140"/>
    <lineage>
        <taxon>Eukaryota</taxon>
        <taxon>Fungi</taxon>
        <taxon>Dikarya</taxon>
        <taxon>Basidiomycota</taxon>
        <taxon>Agaricomycotina</taxon>
        <taxon>Agaricomycetes</taxon>
        <taxon>Polyporales</taxon>
        <taxon>Phanerochaetaceae</taxon>
        <taxon>Phanerochaete</taxon>
    </lineage>
</organism>
<dbReference type="Gene3D" id="1.10.510.10">
    <property type="entry name" value="Transferase(Phosphotransferase) domain 1"/>
    <property type="match status" value="1"/>
</dbReference>
<gene>
    <name evidence="2" type="ORF">PsYK624_133780</name>
</gene>
<dbReference type="PROSITE" id="PS50011">
    <property type="entry name" value="PROTEIN_KINASE_DOM"/>
    <property type="match status" value="1"/>
</dbReference>
<keyword evidence="3" id="KW-1185">Reference proteome</keyword>
<keyword evidence="2" id="KW-0418">Kinase</keyword>
<proteinExistence type="predicted"/>
<dbReference type="PANTHER" id="PTHR44329">
    <property type="entry name" value="SERINE/THREONINE-PROTEIN KINASE TNNI3K-RELATED"/>
    <property type="match status" value="1"/>
</dbReference>
<evidence type="ECO:0000313" key="2">
    <source>
        <dbReference type="EMBL" id="GJE97165.1"/>
    </source>
</evidence>